<feature type="domain" description="CxC2-like cysteine cluster KDZ transposase-associated" evidence="1">
    <location>
        <begin position="40"/>
        <end position="146"/>
    </location>
</feature>
<feature type="non-terminal residue" evidence="2">
    <location>
        <position position="1"/>
    </location>
</feature>
<evidence type="ECO:0000313" key="2">
    <source>
        <dbReference type="EMBL" id="KIJ30133.1"/>
    </source>
</evidence>
<dbReference type="AlphaFoldDB" id="A0A0C9TK69"/>
<keyword evidence="3" id="KW-1185">Reference proteome</keyword>
<proteinExistence type="predicted"/>
<dbReference type="Proteomes" id="UP000054279">
    <property type="component" value="Unassembled WGS sequence"/>
</dbReference>
<accession>A0A0C9TK69</accession>
<dbReference type="OrthoDB" id="3004525at2759"/>
<name>A0A0C9TK69_SPHS4</name>
<sequence length="204" mass="23436">CIDCDTSGLYCTACLMQSHTRSPLHRVKTWNGTYFEESSLASAGLTLKLGHDPALCDSRKAKNHSHLMTVMDTNGLHNVRLTWCRCYGFSQLGRELLRLQWVLATLVRPGTAFTFRVLKHFQMLSHVARTTPWDFCNAIQRITDNIQPDLLPDIYRSFNRIQHIWRVARAYKRGGVTSVSRYEMQLGMQCVSCSWPGKNIPDNW</sequence>
<reference evidence="2 3" key="1">
    <citation type="submission" date="2014-06" db="EMBL/GenBank/DDBJ databases">
        <title>Evolutionary Origins and Diversification of the Mycorrhizal Mutualists.</title>
        <authorList>
            <consortium name="DOE Joint Genome Institute"/>
            <consortium name="Mycorrhizal Genomics Consortium"/>
            <person name="Kohler A."/>
            <person name="Kuo A."/>
            <person name="Nagy L.G."/>
            <person name="Floudas D."/>
            <person name="Copeland A."/>
            <person name="Barry K.W."/>
            <person name="Cichocki N."/>
            <person name="Veneault-Fourrey C."/>
            <person name="LaButti K."/>
            <person name="Lindquist E.A."/>
            <person name="Lipzen A."/>
            <person name="Lundell T."/>
            <person name="Morin E."/>
            <person name="Murat C."/>
            <person name="Riley R."/>
            <person name="Ohm R."/>
            <person name="Sun H."/>
            <person name="Tunlid A."/>
            <person name="Henrissat B."/>
            <person name="Grigoriev I.V."/>
            <person name="Hibbett D.S."/>
            <person name="Martin F."/>
        </authorList>
    </citation>
    <scope>NUCLEOTIDE SEQUENCE [LARGE SCALE GENOMIC DNA]</scope>
    <source>
        <strain evidence="2 3">SS14</strain>
    </source>
</reference>
<evidence type="ECO:0000259" key="1">
    <source>
        <dbReference type="Pfam" id="PF18803"/>
    </source>
</evidence>
<feature type="non-terminal residue" evidence="2">
    <location>
        <position position="204"/>
    </location>
</feature>
<organism evidence="2 3">
    <name type="scientific">Sphaerobolus stellatus (strain SS14)</name>
    <dbReference type="NCBI Taxonomy" id="990650"/>
    <lineage>
        <taxon>Eukaryota</taxon>
        <taxon>Fungi</taxon>
        <taxon>Dikarya</taxon>
        <taxon>Basidiomycota</taxon>
        <taxon>Agaricomycotina</taxon>
        <taxon>Agaricomycetes</taxon>
        <taxon>Phallomycetidae</taxon>
        <taxon>Geastrales</taxon>
        <taxon>Sphaerobolaceae</taxon>
        <taxon>Sphaerobolus</taxon>
    </lineage>
</organism>
<protein>
    <recommendedName>
        <fullName evidence="1">CxC2-like cysteine cluster KDZ transposase-associated domain-containing protein</fullName>
    </recommendedName>
</protein>
<dbReference type="EMBL" id="KN837268">
    <property type="protein sequence ID" value="KIJ30133.1"/>
    <property type="molecule type" value="Genomic_DNA"/>
</dbReference>
<evidence type="ECO:0000313" key="3">
    <source>
        <dbReference type="Proteomes" id="UP000054279"/>
    </source>
</evidence>
<dbReference type="InterPro" id="IPR041457">
    <property type="entry name" value="CxC2_KDZ-assoc"/>
</dbReference>
<dbReference type="HOGENOM" id="CLU_003703_1_0_1"/>
<dbReference type="Pfam" id="PF18803">
    <property type="entry name" value="CxC2"/>
    <property type="match status" value="1"/>
</dbReference>
<gene>
    <name evidence="2" type="ORF">M422DRAFT_134696</name>
</gene>